<protein>
    <recommendedName>
        <fullName evidence="3">PEP-CTERM protein-sorting domain-containing protein</fullName>
    </recommendedName>
</protein>
<evidence type="ECO:0008006" key="3">
    <source>
        <dbReference type="Google" id="ProtNLM"/>
    </source>
</evidence>
<proteinExistence type="predicted"/>
<organism evidence="1 2">
    <name type="scientific">Candidatus Nitrosacidococcus tergens</name>
    <dbReference type="NCBI Taxonomy" id="553981"/>
    <lineage>
        <taxon>Bacteria</taxon>
        <taxon>Pseudomonadati</taxon>
        <taxon>Pseudomonadota</taxon>
        <taxon>Gammaproteobacteria</taxon>
        <taxon>Chromatiales</taxon>
        <taxon>Chromatiaceae</taxon>
        <taxon>Candidatus Nitrosacidococcus</taxon>
    </lineage>
</organism>
<accession>A0A7G1Q943</accession>
<evidence type="ECO:0000313" key="1">
    <source>
        <dbReference type="EMBL" id="CAB1275189.1"/>
    </source>
</evidence>
<dbReference type="KEGG" id="ntg:NSCAC_0542"/>
<evidence type="ECO:0000313" key="2">
    <source>
        <dbReference type="Proteomes" id="UP000516072"/>
    </source>
</evidence>
<dbReference type="EMBL" id="LR778175">
    <property type="protein sequence ID" value="CAB1275189.1"/>
    <property type="molecule type" value="Genomic_DNA"/>
</dbReference>
<dbReference type="RefSeq" id="WP_197744888.1">
    <property type="nucleotide sequence ID" value="NZ_LR778175.1"/>
</dbReference>
<reference evidence="1 2" key="1">
    <citation type="submission" date="2020-03" db="EMBL/GenBank/DDBJ databases">
        <authorList>
            <person name="Picone N."/>
        </authorList>
    </citation>
    <scope>NUCLEOTIDE SEQUENCE [LARGE SCALE GENOMIC DNA]</scope>
    <source>
        <strain evidence="1">NSCAC1</strain>
    </source>
</reference>
<keyword evidence="2" id="KW-1185">Reference proteome</keyword>
<name>A0A7G1Q943_9GAMM</name>
<dbReference type="Proteomes" id="UP000516072">
    <property type="component" value="Chromosome"/>
</dbReference>
<gene>
    <name evidence="1" type="ORF">NSCAC_0542</name>
</gene>
<dbReference type="AlphaFoldDB" id="A0A7G1Q943"/>
<sequence length="351" mass="36821">MHKTILEKLLKTSIFQLSICLIGLGIINPSSADPITGTWTCSGTMATGNQFRSDQCGTFSGGSFSDSNGTYSSGDVSIPTGASSYQWLVTTNQTSSGQIDTNNTGALPASLTGMDYCTDNSISTSQCPSTGTTLTSSTFSVGSQGGELSFDFDYITSDSSPYNDYGWGGLFNTNGDLVALLFTARTPTDADTNMVPGHDLPEVSSGVTLTPQTTIITPGTAKVANPFFQGTSINGAPNWAPISGDGFIANDNSIYRCNSDSSNNTCGSTGWITASLENLAPGDYYLEFGVVNWTNPSFQSGLAIANVDISMGTNEGSSIPEPITLSLIVLGLFGIGYFSNRENRKIQPAYS</sequence>
<dbReference type="NCBIfam" id="NF038132">
    <property type="entry name" value="PEP_NF038132"/>
    <property type="match status" value="1"/>
</dbReference>